<dbReference type="InterPro" id="IPR043746">
    <property type="entry name" value="DUF5691"/>
</dbReference>
<sequence length="492" mass="53611">MTRPTDEAVRSWWAEVSTAALFGTGRRPLPPVPPGMPSRPAATPEIALLDAAALGAALTRAGRHPEAGTVDGPGDRTTPADPDRRTEPNPRARQLLELIISQSPAGPRLQRRLLQHWLTAAAASDHRIPHRWLPTVIELARRDTALQPLVKITADARGRWLGGLQPEWGWLLQDPDAPIDPQQWARQSTAERVQAVRRLRERDPAAVRDLIACTLPTDGAQDRATLLNCLRINLGPDDESLLEQGLDDRSMLVRATAARLLDGLPGSARAQRMAERLTPLLAEPGASDQRLIIDLPTTPTDVGVRDGLGRPPTRRSERGYWLERLAAGAPLTVWTTVTGRDPAHSWAMITDDDARHGIVAAVLARNDRRWARAIAPQADIPELYRLLPLKEWDPLAAAAVARLTTGAKVRTMIESAPAPWGPDFSRAAIDTVTRLKGRLSELLDPMAHGLHPAALGRLTELATGAGDFAAREAAGRLTQYLTLTTEITEALR</sequence>
<dbReference type="OrthoDB" id="262508at2"/>
<dbReference type="STRING" id="630515.SAMN04489812_5015"/>
<organism evidence="2 3">
    <name type="scientific">Microlunatus soli</name>
    <dbReference type="NCBI Taxonomy" id="630515"/>
    <lineage>
        <taxon>Bacteria</taxon>
        <taxon>Bacillati</taxon>
        <taxon>Actinomycetota</taxon>
        <taxon>Actinomycetes</taxon>
        <taxon>Propionibacteriales</taxon>
        <taxon>Propionibacteriaceae</taxon>
        <taxon>Microlunatus</taxon>
    </lineage>
</organism>
<evidence type="ECO:0000313" key="3">
    <source>
        <dbReference type="Proteomes" id="UP000199103"/>
    </source>
</evidence>
<dbReference type="EMBL" id="LT629772">
    <property type="protein sequence ID" value="SDT29316.1"/>
    <property type="molecule type" value="Genomic_DNA"/>
</dbReference>
<dbReference type="Pfam" id="PF18944">
    <property type="entry name" value="DUF5691"/>
    <property type="match status" value="1"/>
</dbReference>
<feature type="compositionally biased region" description="Pro residues" evidence="1">
    <location>
        <begin position="28"/>
        <end position="37"/>
    </location>
</feature>
<protein>
    <submittedName>
        <fullName evidence="2">Uncharacterized protein</fullName>
    </submittedName>
</protein>
<feature type="region of interest" description="Disordered" evidence="1">
    <location>
        <begin position="62"/>
        <end position="89"/>
    </location>
</feature>
<dbReference type="AlphaFoldDB" id="A0A1H1Z7Y1"/>
<proteinExistence type="predicted"/>
<dbReference type="RefSeq" id="WP_091528646.1">
    <property type="nucleotide sequence ID" value="NZ_LT629772.1"/>
</dbReference>
<accession>A0A1H1Z7Y1</accession>
<evidence type="ECO:0000313" key="2">
    <source>
        <dbReference type="EMBL" id="SDT29316.1"/>
    </source>
</evidence>
<dbReference type="Proteomes" id="UP000199103">
    <property type="component" value="Chromosome I"/>
</dbReference>
<evidence type="ECO:0000256" key="1">
    <source>
        <dbReference type="SAM" id="MobiDB-lite"/>
    </source>
</evidence>
<gene>
    <name evidence="2" type="ORF">SAMN04489812_5015</name>
</gene>
<keyword evidence="3" id="KW-1185">Reference proteome</keyword>
<name>A0A1H1Z7Y1_9ACTN</name>
<reference evidence="2 3" key="1">
    <citation type="submission" date="2016-10" db="EMBL/GenBank/DDBJ databases">
        <authorList>
            <person name="de Groot N.N."/>
        </authorList>
    </citation>
    <scope>NUCLEOTIDE SEQUENCE [LARGE SCALE GENOMIC DNA]</scope>
    <source>
        <strain evidence="2 3">DSM 21800</strain>
    </source>
</reference>
<feature type="region of interest" description="Disordered" evidence="1">
    <location>
        <begin position="23"/>
        <end position="42"/>
    </location>
</feature>